<dbReference type="Gene3D" id="3.40.1490.10">
    <property type="entry name" value="Bit1"/>
    <property type="match status" value="1"/>
</dbReference>
<sequence>MEKLIMYIILRTDVGLTKGQLAAQACHSCIKTVHIYKNDASMVEYLKDIDNMTKVLLKTRDMKEYENIKKNLKSSKISYTEWLEQPENLITCLSLKPYYKNDVYDIIKELKLF</sequence>
<evidence type="ECO:0000313" key="4">
    <source>
        <dbReference type="EMBL" id="OAF68303.1"/>
    </source>
</evidence>
<dbReference type="PANTHER" id="PTHR46194:SF1">
    <property type="entry name" value="PEPTIDYL-TRNA HYDROLASE PTRHD1-RELATED"/>
    <property type="match status" value="1"/>
</dbReference>
<reference evidence="4 5" key="1">
    <citation type="submission" date="2016-04" db="EMBL/GenBank/DDBJ databases">
        <title>The genome of Intoshia linei affirms orthonectids as highly simplified spiralians.</title>
        <authorList>
            <person name="Mikhailov K.V."/>
            <person name="Slusarev G.S."/>
            <person name="Nikitin M.A."/>
            <person name="Logacheva M.D."/>
            <person name="Penin A."/>
            <person name="Aleoshin V."/>
            <person name="Panchin Y.V."/>
        </authorList>
    </citation>
    <scope>NUCLEOTIDE SEQUENCE [LARGE SCALE GENOMIC DNA]</scope>
    <source>
        <strain evidence="4">Intl2013</strain>
        <tissue evidence="4">Whole animal</tissue>
    </source>
</reference>
<evidence type="ECO:0000256" key="2">
    <source>
        <dbReference type="ARBA" id="ARBA00022801"/>
    </source>
</evidence>
<comment type="catalytic activity">
    <reaction evidence="3">
        <text>an N-acyl-L-alpha-aminoacyl-tRNA + H2O = an N-acyl-L-amino acid + a tRNA + H(+)</text>
        <dbReference type="Rhea" id="RHEA:54448"/>
        <dbReference type="Rhea" id="RHEA-COMP:10123"/>
        <dbReference type="Rhea" id="RHEA-COMP:13883"/>
        <dbReference type="ChEBI" id="CHEBI:15377"/>
        <dbReference type="ChEBI" id="CHEBI:15378"/>
        <dbReference type="ChEBI" id="CHEBI:59874"/>
        <dbReference type="ChEBI" id="CHEBI:78442"/>
        <dbReference type="ChEBI" id="CHEBI:138191"/>
        <dbReference type="EC" id="3.1.1.29"/>
    </reaction>
</comment>
<dbReference type="GO" id="GO:0004045">
    <property type="term" value="F:peptidyl-tRNA hydrolase activity"/>
    <property type="evidence" value="ECO:0007669"/>
    <property type="project" value="UniProtKB-EC"/>
</dbReference>
<accession>A0A177B3W1</accession>
<name>A0A177B3W1_9BILA</name>
<comment type="caution">
    <text evidence="4">The sequence shown here is derived from an EMBL/GenBank/DDBJ whole genome shotgun (WGS) entry which is preliminary data.</text>
</comment>
<evidence type="ECO:0000256" key="1">
    <source>
        <dbReference type="ARBA" id="ARBA00013260"/>
    </source>
</evidence>
<evidence type="ECO:0000256" key="3">
    <source>
        <dbReference type="ARBA" id="ARBA00048707"/>
    </source>
</evidence>
<gene>
    <name evidence="4" type="ORF">A3Q56_03747</name>
</gene>
<dbReference type="PANTHER" id="PTHR46194">
    <property type="entry name" value="PEPTIDYL-TRNA HYDROLASE PTRHD1-RELATED"/>
    <property type="match status" value="1"/>
</dbReference>
<keyword evidence="5" id="KW-1185">Reference proteome</keyword>
<dbReference type="SUPFAM" id="SSF102462">
    <property type="entry name" value="Peptidyl-tRNA hydrolase II"/>
    <property type="match status" value="1"/>
</dbReference>
<organism evidence="4 5">
    <name type="scientific">Intoshia linei</name>
    <dbReference type="NCBI Taxonomy" id="1819745"/>
    <lineage>
        <taxon>Eukaryota</taxon>
        <taxon>Metazoa</taxon>
        <taxon>Spiralia</taxon>
        <taxon>Lophotrochozoa</taxon>
        <taxon>Mesozoa</taxon>
        <taxon>Orthonectida</taxon>
        <taxon>Rhopaluridae</taxon>
        <taxon>Intoshia</taxon>
    </lineage>
</organism>
<dbReference type="InterPro" id="IPR023476">
    <property type="entry name" value="Pep_tRNA_hydro_II_dom_sf"/>
</dbReference>
<evidence type="ECO:0000313" key="5">
    <source>
        <dbReference type="Proteomes" id="UP000078046"/>
    </source>
</evidence>
<dbReference type="Proteomes" id="UP000078046">
    <property type="component" value="Unassembled WGS sequence"/>
</dbReference>
<dbReference type="InterPro" id="IPR042237">
    <property type="entry name" value="PTRHD1"/>
</dbReference>
<dbReference type="AlphaFoldDB" id="A0A177B3W1"/>
<dbReference type="OrthoDB" id="201213at2759"/>
<protein>
    <recommendedName>
        <fullName evidence="1">peptidyl-tRNA hydrolase</fullName>
        <ecNumber evidence="1">3.1.1.29</ecNumber>
    </recommendedName>
</protein>
<keyword evidence="2 4" id="KW-0378">Hydrolase</keyword>
<dbReference type="InterPro" id="IPR002833">
    <property type="entry name" value="PTH2"/>
</dbReference>
<dbReference type="EC" id="3.1.1.29" evidence="1"/>
<dbReference type="EMBL" id="LWCA01000471">
    <property type="protein sequence ID" value="OAF68303.1"/>
    <property type="molecule type" value="Genomic_DNA"/>
</dbReference>
<proteinExistence type="predicted"/>
<dbReference type="Pfam" id="PF01981">
    <property type="entry name" value="PTH2"/>
    <property type="match status" value="1"/>
</dbReference>